<proteinExistence type="predicted"/>
<evidence type="ECO:0000256" key="1">
    <source>
        <dbReference type="SAM" id="MobiDB-lite"/>
    </source>
</evidence>
<organism evidence="4 5">
    <name type="scientific">Heliophilum fasciatum</name>
    <dbReference type="NCBI Taxonomy" id="35700"/>
    <lineage>
        <taxon>Bacteria</taxon>
        <taxon>Bacillati</taxon>
        <taxon>Bacillota</taxon>
        <taxon>Clostridia</taxon>
        <taxon>Eubacteriales</taxon>
        <taxon>Heliobacteriaceae</taxon>
        <taxon>Heliophilum</taxon>
    </lineage>
</organism>
<feature type="transmembrane region" description="Helical" evidence="2">
    <location>
        <begin position="428"/>
        <end position="449"/>
    </location>
</feature>
<dbReference type="RefSeq" id="WP_131920440.1">
    <property type="nucleotide sequence ID" value="NZ_JAOQNU010000030.1"/>
</dbReference>
<evidence type="ECO:0000313" key="4">
    <source>
        <dbReference type="EMBL" id="TCP61261.1"/>
    </source>
</evidence>
<dbReference type="OrthoDB" id="1677957at2"/>
<keyword evidence="2" id="KW-1133">Transmembrane helix</keyword>
<dbReference type="AlphaFoldDB" id="A0A4R2RNA2"/>
<protein>
    <submittedName>
        <fullName evidence="4">Tape measure domain-containing protein</fullName>
    </submittedName>
</protein>
<dbReference type="Proteomes" id="UP000294813">
    <property type="component" value="Unassembled WGS sequence"/>
</dbReference>
<dbReference type="InterPro" id="IPR053058">
    <property type="entry name" value="Mulikevirus_tape_measure"/>
</dbReference>
<accession>A0A4R2RNA2</accession>
<gene>
    <name evidence="4" type="ORF">EDD73_12914</name>
</gene>
<reference evidence="4 5" key="1">
    <citation type="submission" date="2019-03" db="EMBL/GenBank/DDBJ databases">
        <title>Genomic Encyclopedia of Type Strains, Phase IV (KMG-IV): sequencing the most valuable type-strain genomes for metagenomic binning, comparative biology and taxonomic classification.</title>
        <authorList>
            <person name="Goeker M."/>
        </authorList>
    </citation>
    <scope>NUCLEOTIDE SEQUENCE [LARGE SCALE GENOMIC DNA]</scope>
    <source>
        <strain evidence="4 5">DSM 11170</strain>
    </source>
</reference>
<evidence type="ECO:0000256" key="2">
    <source>
        <dbReference type="SAM" id="Phobius"/>
    </source>
</evidence>
<sequence length="1168" mass="125813">MSVLGEVVVRLTAEISGLKRSLTESQRLFNNFADKVKKSSTDLWDFGEKAAEFGSIVATALGAAGAAGVKYNADMETATTAFETLLGSAEAAKKMIADLQQFANVTPFEFPGVQKSAKLMLAMGFSAQEIIPNLNAVGNAVAAIGGGDDVLNGVTLALGQMMTKGKVSAEEMNQLAERGIAGWDIMAQKLGMSKAELMNLSAQGKIFADQALPALINGMNERYAGAMEKQSQTFKGMLSTVKDWMNQTLGTMTQPIFERITQGLREFMQAIQDLKRNGSLDAWVRQVQSGFTALWDTMVWVGKALVTIAKTLIEHWGTVSTVLLGVVSAIAAFKVLTVVINLLGLLRGALLVTAEAGGILNAVMVANPLYLLAAAIGVVIAACYALYRAWTANWGGIRDKTYAVMNLISAYASSMLTNIAIGFNRFKAGVFTLLSGIMNAVLPVVHLIGRLAPGFEAGFANIQQSVAQSVDDIQLNLEGLQATAVGASDAISKASDGVAQAFSSWETPADTATAGVTETTQSTFDFATAMAQAKQAVDAAGDSVKGAADKTSSHGERMAKVAEEVKSAWQMSVDTMTFKLGVLDAEEEKALAQLGNHADKAQEVAVKTDFLNKKMLDQTALIENLRGEYQRLADEKGQDDEATRRAYLEMVKADAEMAKMKCEVASLTDELADQEKQFNGLSGKVVDLAKRYRDDLAKALDDHRQKSKETRDRLADDERQVTDNYKKELQSRADALANFVGLFDAVEHKKVNGSELLANLGGQVSTFRDWQTNLKALGGRGLSTGLMEELQKLGPKAADQVAALTTLTDAQLQQYVALWQEKSNLARSEAVNELSDLAVETQQKISELRQKATIQLQSYTQEWQQKTAEIRENALKDLRIMVDDAEKMGAQMVTRLAAVIAQASPELAVALQGFDPKAPQGDSSKAAQDQKKAVLQATAEQKAGVITANQETVATVLQTWTDAATQLFSEQTLIKDQTMTTWQTLQGQLSVLWAKMLLNAKTTWADMRKFLFEVTDSVSSRFNTLVASANRWGVSLVSTFINGIRSQFSRLSQVLFDMTSMVNAYMPHSPAKVGPLSSLGETGPGLVRVFADGIEQSLPYLARATAKMASIASPDVSSNGCPMTVTVATGLAAVSANGATFNISITGSNGEEIWQQLERQLARRGVKF</sequence>
<keyword evidence="5" id="KW-1185">Reference proteome</keyword>
<name>A0A4R2RNA2_9FIRM</name>
<feature type="transmembrane region" description="Helical" evidence="2">
    <location>
        <begin position="322"/>
        <end position="346"/>
    </location>
</feature>
<dbReference type="Pfam" id="PF20155">
    <property type="entry name" value="TMP_3"/>
    <property type="match status" value="1"/>
</dbReference>
<comment type="caution">
    <text evidence="4">The sequence shown here is derived from an EMBL/GenBank/DDBJ whole genome shotgun (WGS) entry which is preliminary data.</text>
</comment>
<feature type="domain" description="Tape measure protein N-terminal" evidence="3">
    <location>
        <begin position="68"/>
        <end position="252"/>
    </location>
</feature>
<dbReference type="NCBIfam" id="TIGR02675">
    <property type="entry name" value="tape_meas_nterm"/>
    <property type="match status" value="1"/>
</dbReference>
<dbReference type="InterPro" id="IPR013491">
    <property type="entry name" value="Tape_meas_N"/>
</dbReference>
<keyword evidence="2" id="KW-0812">Transmembrane</keyword>
<dbReference type="PANTHER" id="PTHR38812">
    <property type="entry name" value="MU-LIKE PROPHAGE FLUMU PROTEIN GP42"/>
    <property type="match status" value="1"/>
</dbReference>
<feature type="transmembrane region" description="Helical" evidence="2">
    <location>
        <begin position="402"/>
        <end position="421"/>
    </location>
</feature>
<dbReference type="PANTHER" id="PTHR38812:SF2">
    <property type="entry name" value="MU-LIKE PROPHAGE FLUMU PROTEIN GP42"/>
    <property type="match status" value="1"/>
</dbReference>
<dbReference type="EMBL" id="SLXT01000029">
    <property type="protein sequence ID" value="TCP61261.1"/>
    <property type="molecule type" value="Genomic_DNA"/>
</dbReference>
<evidence type="ECO:0000313" key="5">
    <source>
        <dbReference type="Proteomes" id="UP000294813"/>
    </source>
</evidence>
<feature type="region of interest" description="Disordered" evidence="1">
    <location>
        <begin position="700"/>
        <end position="719"/>
    </location>
</feature>
<feature type="transmembrane region" description="Helical" evidence="2">
    <location>
        <begin position="358"/>
        <end position="387"/>
    </location>
</feature>
<keyword evidence="2" id="KW-0472">Membrane</keyword>
<evidence type="ECO:0000259" key="3">
    <source>
        <dbReference type="Pfam" id="PF20155"/>
    </source>
</evidence>